<keyword evidence="8" id="KW-1185">Reference proteome</keyword>
<comment type="subcellular location">
    <subcellularLocation>
        <location evidence="1">Cell inner membrane</location>
        <topology evidence="1">Multi-pass membrane protein</topology>
    </subcellularLocation>
</comment>
<feature type="transmembrane region" description="Helical" evidence="6">
    <location>
        <begin position="79"/>
        <end position="97"/>
    </location>
</feature>
<proteinExistence type="predicted"/>
<dbReference type="Pfam" id="PF07690">
    <property type="entry name" value="MFS_1"/>
    <property type="match status" value="1"/>
</dbReference>
<evidence type="ECO:0000256" key="5">
    <source>
        <dbReference type="ARBA" id="ARBA00023136"/>
    </source>
</evidence>
<dbReference type="Gene3D" id="1.20.1250.20">
    <property type="entry name" value="MFS general substrate transporter like domains"/>
    <property type="match status" value="2"/>
</dbReference>
<name>A0ABU5Z6L6_9FLAO</name>
<dbReference type="Proteomes" id="UP001311730">
    <property type="component" value="Unassembled WGS sequence"/>
</dbReference>
<evidence type="ECO:0000313" key="8">
    <source>
        <dbReference type="Proteomes" id="UP001311730"/>
    </source>
</evidence>
<keyword evidence="2" id="KW-1003">Cell membrane</keyword>
<dbReference type="InterPro" id="IPR050375">
    <property type="entry name" value="MFS_TsgA-like"/>
</dbReference>
<organism evidence="7 8">
    <name type="scientific">Capnocytophaga gingivalis</name>
    <dbReference type="NCBI Taxonomy" id="1017"/>
    <lineage>
        <taxon>Bacteria</taxon>
        <taxon>Pseudomonadati</taxon>
        <taxon>Bacteroidota</taxon>
        <taxon>Flavobacteriia</taxon>
        <taxon>Flavobacteriales</taxon>
        <taxon>Flavobacteriaceae</taxon>
        <taxon>Capnocytophaga</taxon>
    </lineage>
</organism>
<keyword evidence="4 6" id="KW-1133">Transmembrane helix</keyword>
<protein>
    <submittedName>
        <fullName evidence="7">MFS transporter</fullName>
    </submittedName>
</protein>
<evidence type="ECO:0000256" key="6">
    <source>
        <dbReference type="SAM" id="Phobius"/>
    </source>
</evidence>
<evidence type="ECO:0000256" key="1">
    <source>
        <dbReference type="ARBA" id="ARBA00004429"/>
    </source>
</evidence>
<feature type="transmembrane region" description="Helical" evidence="6">
    <location>
        <begin position="47"/>
        <end position="67"/>
    </location>
</feature>
<feature type="transmembrane region" description="Helical" evidence="6">
    <location>
        <begin position="367"/>
        <end position="389"/>
    </location>
</feature>
<evidence type="ECO:0000256" key="4">
    <source>
        <dbReference type="ARBA" id="ARBA00022989"/>
    </source>
</evidence>
<gene>
    <name evidence="7" type="ORF">VJJ08_04760</name>
</gene>
<feature type="transmembrane region" description="Helical" evidence="6">
    <location>
        <begin position="179"/>
        <end position="200"/>
    </location>
</feature>
<dbReference type="InterPro" id="IPR036259">
    <property type="entry name" value="MFS_trans_sf"/>
</dbReference>
<dbReference type="EMBL" id="JAYKBW010000005">
    <property type="protein sequence ID" value="MEB3074614.1"/>
    <property type="molecule type" value="Genomic_DNA"/>
</dbReference>
<comment type="caution">
    <text evidence="7">The sequence shown here is derived from an EMBL/GenBank/DDBJ whole genome shotgun (WGS) entry which is preliminary data.</text>
</comment>
<feature type="transmembrane region" description="Helical" evidence="6">
    <location>
        <begin position="395"/>
        <end position="417"/>
    </location>
</feature>
<feature type="transmembrane region" description="Helical" evidence="6">
    <location>
        <begin position="221"/>
        <end position="244"/>
    </location>
</feature>
<evidence type="ECO:0000256" key="2">
    <source>
        <dbReference type="ARBA" id="ARBA00022475"/>
    </source>
</evidence>
<reference evidence="7 8" key="1">
    <citation type="submission" date="2023-12" db="EMBL/GenBank/DDBJ databases">
        <title>Genomic sequences of Capnocytophaga and Parvimonas strains.</title>
        <authorList>
            <person name="Watt R.M."/>
            <person name="Wang M."/>
            <person name="Yang T."/>
            <person name="Tong W.M."/>
        </authorList>
    </citation>
    <scope>NUCLEOTIDE SEQUENCE [LARGE SCALE GENOMIC DNA]</scope>
    <source>
        <strain evidence="7 8">CCUG 13096</strain>
    </source>
</reference>
<feature type="transmembrane region" description="Helical" evidence="6">
    <location>
        <begin position="294"/>
        <end position="315"/>
    </location>
</feature>
<dbReference type="PANTHER" id="PTHR43702:SF3">
    <property type="entry name" value="PROTEIN TSGA"/>
    <property type="match status" value="1"/>
</dbReference>
<feature type="transmembrane region" description="Helical" evidence="6">
    <location>
        <begin position="264"/>
        <end position="282"/>
    </location>
</feature>
<accession>A0ABU5Z6L6</accession>
<feature type="transmembrane region" description="Helical" evidence="6">
    <location>
        <begin position="144"/>
        <end position="164"/>
    </location>
</feature>
<evidence type="ECO:0000313" key="7">
    <source>
        <dbReference type="EMBL" id="MEB3074614.1"/>
    </source>
</evidence>
<dbReference type="SUPFAM" id="SSF103473">
    <property type="entry name" value="MFS general substrate transporter"/>
    <property type="match status" value="1"/>
</dbReference>
<feature type="transmembrane region" description="Helical" evidence="6">
    <location>
        <begin position="335"/>
        <end position="360"/>
    </location>
</feature>
<feature type="transmembrane region" description="Helical" evidence="6">
    <location>
        <begin position="9"/>
        <end position="27"/>
    </location>
</feature>
<evidence type="ECO:0000256" key="3">
    <source>
        <dbReference type="ARBA" id="ARBA00022692"/>
    </source>
</evidence>
<feature type="transmembrane region" description="Helical" evidence="6">
    <location>
        <begin position="103"/>
        <end position="124"/>
    </location>
</feature>
<keyword evidence="3 6" id="KW-0812">Transmembrane</keyword>
<dbReference type="RefSeq" id="WP_323982981.1">
    <property type="nucleotide sequence ID" value="NZ_JAYKBW010000005.1"/>
</dbReference>
<keyword evidence="5 6" id="KW-0472">Membrane</keyword>
<sequence>MEQNQQNKSYLLPIVMMFALFFMIAFVTNLQSPMGVIVKSQFGASNFQAQLGTLANFIAYAFMGIPAGQMLQRMGYKKTALTAVTVGFVGVCIIFLSGAMESFAIYLTGAFVAGFSMCMLNVVVNPMLNTLGGEGKRGNQLLQFGGALNSMGGTIVPVFVGYLIGENIEKASIDKANPALYLAMGTFALVFIVLSMMQIPEPHIVKKVEDKAKDPHSAMSFRHFVFGIIAIFVYVGVEVGIPGIENYFMTAKVDKGGLGIDATTAGSVVGTYWFLMFVGRFIGGALGAKFSSKVMLSFVASLGLFFVLLAIFLPTDILVNMPVFNKNISFGLAEVPITVMLLTLCGLCTSVMWGGIFNLATEGLGKYTAAASGIFMVMVCGGGILSTLQSYVADIFGYVQSYWIVILGLAYILYYALIGSKNVNKDIVVND</sequence>
<dbReference type="InterPro" id="IPR011701">
    <property type="entry name" value="MFS"/>
</dbReference>
<dbReference type="PANTHER" id="PTHR43702">
    <property type="entry name" value="L-FUCOSE-PROTON SYMPORTER"/>
    <property type="match status" value="1"/>
</dbReference>